<protein>
    <submittedName>
        <fullName evidence="6">NPC intracellular cholesterol transporter 2</fullName>
    </submittedName>
</protein>
<evidence type="ECO:0000256" key="3">
    <source>
        <dbReference type="ARBA" id="ARBA00022525"/>
    </source>
</evidence>
<dbReference type="InterPro" id="IPR014756">
    <property type="entry name" value="Ig_E-set"/>
</dbReference>
<name>A0AA35WXB6_GEOBA</name>
<dbReference type="AlphaFoldDB" id="A0AA35WXB6"/>
<keyword evidence="3" id="KW-0964">Secreted</keyword>
<keyword evidence="4" id="KW-0732">Signal</keyword>
<comment type="subcellular location">
    <subcellularLocation>
        <location evidence="1">Secreted</location>
    </subcellularLocation>
</comment>
<feature type="chain" id="PRO_5041263139" evidence="4">
    <location>
        <begin position="18"/>
        <end position="167"/>
    </location>
</feature>
<comment type="caution">
    <text evidence="6">The sequence shown here is derived from an EMBL/GenBank/DDBJ whole genome shotgun (WGS) entry which is preliminary data.</text>
</comment>
<sequence length="167" mass="18214">MQSVWLLLVAAVAVTGPLVLNGSFAPGVGECKTPWKDCGSTGLKINNVIVQDCCSSPCKVKLGSDTKFSFTFTPNQDYTYLNQSVCGELATACIKFPNETFGYMCHCPGCTLEPPCPFKANRMENVTVEVPLSASFPKDLEVFAQWRITDPDNKRVGCFEVPVETVD</sequence>
<evidence type="ECO:0000259" key="5">
    <source>
        <dbReference type="SMART" id="SM00737"/>
    </source>
</evidence>
<keyword evidence="7" id="KW-1185">Reference proteome</keyword>
<accession>A0AA35WXB6</accession>
<dbReference type="InterPro" id="IPR003172">
    <property type="entry name" value="ML_dom"/>
</dbReference>
<reference evidence="6" key="1">
    <citation type="submission" date="2023-03" db="EMBL/GenBank/DDBJ databases">
        <authorList>
            <person name="Steffen K."/>
            <person name="Cardenas P."/>
        </authorList>
    </citation>
    <scope>NUCLEOTIDE SEQUENCE</scope>
</reference>
<dbReference type="GO" id="GO:0005576">
    <property type="term" value="C:extracellular region"/>
    <property type="evidence" value="ECO:0007669"/>
    <property type="project" value="UniProtKB-SubCell"/>
</dbReference>
<proteinExistence type="inferred from homology"/>
<dbReference type="FunFam" id="2.60.40.770:FF:000001">
    <property type="entry name" value="NPC intracellular cholesterol transporter 2"/>
    <property type="match status" value="1"/>
</dbReference>
<dbReference type="Gene3D" id="2.60.40.770">
    <property type="match status" value="1"/>
</dbReference>
<feature type="signal peptide" evidence="4">
    <location>
        <begin position="1"/>
        <end position="17"/>
    </location>
</feature>
<organism evidence="6 7">
    <name type="scientific">Geodia barretti</name>
    <name type="common">Barrett's horny sponge</name>
    <dbReference type="NCBI Taxonomy" id="519541"/>
    <lineage>
        <taxon>Eukaryota</taxon>
        <taxon>Metazoa</taxon>
        <taxon>Porifera</taxon>
        <taxon>Demospongiae</taxon>
        <taxon>Heteroscleromorpha</taxon>
        <taxon>Tetractinellida</taxon>
        <taxon>Astrophorina</taxon>
        <taxon>Geodiidae</taxon>
        <taxon>Geodia</taxon>
    </lineage>
</organism>
<evidence type="ECO:0000256" key="1">
    <source>
        <dbReference type="ARBA" id="ARBA00004613"/>
    </source>
</evidence>
<dbReference type="EMBL" id="CASHTH010002588">
    <property type="protein sequence ID" value="CAI8032201.1"/>
    <property type="molecule type" value="Genomic_DNA"/>
</dbReference>
<comment type="similarity">
    <text evidence="2">Belongs to the NPC2 family.</text>
</comment>
<feature type="domain" description="MD-2-related lipid-recognition" evidence="5">
    <location>
        <begin position="35"/>
        <end position="163"/>
    </location>
</feature>
<evidence type="ECO:0000256" key="2">
    <source>
        <dbReference type="ARBA" id="ARBA00006370"/>
    </source>
</evidence>
<evidence type="ECO:0000313" key="6">
    <source>
        <dbReference type="EMBL" id="CAI8032201.1"/>
    </source>
</evidence>
<evidence type="ECO:0000313" key="7">
    <source>
        <dbReference type="Proteomes" id="UP001174909"/>
    </source>
</evidence>
<dbReference type="Pfam" id="PF02221">
    <property type="entry name" value="E1_DerP2_DerF2"/>
    <property type="match status" value="1"/>
</dbReference>
<dbReference type="Proteomes" id="UP001174909">
    <property type="component" value="Unassembled WGS sequence"/>
</dbReference>
<gene>
    <name evidence="6" type="ORF">GBAR_LOCUS18226</name>
</gene>
<dbReference type="SMART" id="SM00737">
    <property type="entry name" value="ML"/>
    <property type="match status" value="1"/>
</dbReference>
<evidence type="ECO:0000256" key="4">
    <source>
        <dbReference type="SAM" id="SignalP"/>
    </source>
</evidence>
<dbReference type="SUPFAM" id="SSF81296">
    <property type="entry name" value="E set domains"/>
    <property type="match status" value="1"/>
</dbReference>